<evidence type="ECO:0000313" key="1">
    <source>
        <dbReference type="EMBL" id="AVP59051.1"/>
    </source>
</evidence>
<evidence type="ECO:0000313" key="2">
    <source>
        <dbReference type="Proteomes" id="UP000241829"/>
    </source>
</evidence>
<dbReference type="AlphaFoldDB" id="A0A2P1NPS5"/>
<reference evidence="2" key="1">
    <citation type="submission" date="2018-03" db="EMBL/GenBank/DDBJ databases">
        <title>Genome sequencing of Melaminivora sp. strain SC2-7.</title>
        <authorList>
            <person name="Kim S.-J."/>
            <person name="Heo J."/>
            <person name="Ahn J.-H."/>
            <person name="Kwon S.-W."/>
        </authorList>
    </citation>
    <scope>NUCLEOTIDE SEQUENCE [LARGE SCALE GENOMIC DNA]</scope>
    <source>
        <strain evidence="2">SC2-7</strain>
    </source>
</reference>
<dbReference type="KEGG" id="melm:C7H73_08860"/>
<accession>A0A2P1NPS5</accession>
<gene>
    <name evidence="1" type="ORF">C7H73_08860</name>
</gene>
<dbReference type="Proteomes" id="UP000241829">
    <property type="component" value="Chromosome"/>
</dbReference>
<organism evidence="1 2">
    <name type="scientific">Pulveribacter suum</name>
    <dbReference type="NCBI Taxonomy" id="2116657"/>
    <lineage>
        <taxon>Bacteria</taxon>
        <taxon>Pseudomonadati</taxon>
        <taxon>Pseudomonadota</taxon>
        <taxon>Betaproteobacteria</taxon>
        <taxon>Burkholderiales</taxon>
        <taxon>Comamonadaceae</taxon>
        <taxon>Pulveribacter</taxon>
    </lineage>
</organism>
<proteinExistence type="predicted"/>
<name>A0A2P1NPS5_9BURK</name>
<protein>
    <submittedName>
        <fullName evidence="1">Uncharacterized protein</fullName>
    </submittedName>
</protein>
<dbReference type="EMBL" id="CP027792">
    <property type="protein sequence ID" value="AVP59051.1"/>
    <property type="molecule type" value="Genomic_DNA"/>
</dbReference>
<dbReference type="OrthoDB" id="546653at2"/>
<sequence>MEIIKASIRILEEIQPASVRAVCYRLFTEKLIPNMSKGSTNAVGTQLVYARENGLIPWEWIVDETREAERTSSWSNPESIIGAAVRQYRKDYWEMQPRRVEVWAEKGTVRGTVAPVLSKYGVTFRVMHGYGSATSIYGIAQETLDSTKPMTVLYIGDHDPSGMQMSERDIPTRLARYGGTAEIIRIALDASDVTADTKLPWFPVEDKVGDTRHDWFVENYGHRCWEVDALSPVVLRERLDAAIESMLDADAWNHAIDIEAAEIESMKSIMGTWKSISVQAPKYSPGA</sequence>
<keyword evidence="2" id="KW-1185">Reference proteome</keyword>